<comment type="caution">
    <text evidence="1">The sequence shown here is derived from an EMBL/GenBank/DDBJ whole genome shotgun (WGS) entry which is preliminary data.</text>
</comment>
<protein>
    <recommendedName>
        <fullName evidence="3">T6SS immunity protein Tdi1 C-terminal domain-containing protein</fullName>
    </recommendedName>
</protein>
<name>A0ABU9C1L2_9BURK</name>
<dbReference type="Proteomes" id="UP001371218">
    <property type="component" value="Unassembled WGS sequence"/>
</dbReference>
<organism evidence="1 2">
    <name type="scientific">Ideonella lacteola</name>
    <dbReference type="NCBI Taxonomy" id="2984193"/>
    <lineage>
        <taxon>Bacteria</taxon>
        <taxon>Pseudomonadati</taxon>
        <taxon>Pseudomonadota</taxon>
        <taxon>Betaproteobacteria</taxon>
        <taxon>Burkholderiales</taxon>
        <taxon>Sphaerotilaceae</taxon>
        <taxon>Ideonella</taxon>
    </lineage>
</organism>
<gene>
    <name evidence="1" type="ORF">AACH06_29395</name>
</gene>
<proteinExistence type="predicted"/>
<dbReference type="RefSeq" id="WP_341429385.1">
    <property type="nucleotide sequence ID" value="NZ_JBBUTG010000043.1"/>
</dbReference>
<evidence type="ECO:0000313" key="2">
    <source>
        <dbReference type="Proteomes" id="UP001371218"/>
    </source>
</evidence>
<keyword evidence="2" id="KW-1185">Reference proteome</keyword>
<dbReference type="EMBL" id="JBBUTG010000043">
    <property type="protein sequence ID" value="MEK8034950.1"/>
    <property type="molecule type" value="Genomic_DNA"/>
</dbReference>
<evidence type="ECO:0008006" key="3">
    <source>
        <dbReference type="Google" id="ProtNLM"/>
    </source>
</evidence>
<evidence type="ECO:0000313" key="1">
    <source>
        <dbReference type="EMBL" id="MEK8034950.1"/>
    </source>
</evidence>
<reference evidence="1 2" key="1">
    <citation type="submission" date="2024-04" db="EMBL/GenBank/DDBJ databases">
        <title>Novel species of the genus Ideonella isolated from streams.</title>
        <authorList>
            <person name="Lu H."/>
        </authorList>
    </citation>
    <scope>NUCLEOTIDE SEQUENCE [LARGE SCALE GENOMIC DNA]</scope>
    <source>
        <strain evidence="1 2">DXS29W</strain>
    </source>
</reference>
<accession>A0ABU9C1L2</accession>
<sequence>MHLSDVLLHPSEYDCTAVEAPWSWLLASDVSLLHVSVFGHLFLSGGDGRIWLLDSWSGQLYCVGQSYEQHKSQVQTDQEFFETCFFADLVAALNTAGLSRLPGQVFAPYVSPGIGGSLTPENFSSAPIRAYAAISAAEAKVLRESSQ</sequence>